<dbReference type="InterPro" id="IPR027417">
    <property type="entry name" value="P-loop_NTPase"/>
</dbReference>
<dbReference type="Gene3D" id="1.10.10.2220">
    <property type="match status" value="1"/>
</dbReference>
<keyword evidence="1 3" id="KW-0547">Nucleotide-binding</keyword>
<dbReference type="InterPro" id="IPR055446">
    <property type="entry name" value="RecD2_N_OB"/>
</dbReference>
<evidence type="ECO:0000313" key="5">
    <source>
        <dbReference type="EMBL" id="RSL34423.1"/>
    </source>
</evidence>
<dbReference type="InterPro" id="IPR050534">
    <property type="entry name" value="Coronavir_polyprotein_1ab"/>
</dbReference>
<dbReference type="SUPFAM" id="SSF47781">
    <property type="entry name" value="RuvA domain 2-like"/>
    <property type="match status" value="1"/>
</dbReference>
<dbReference type="OrthoDB" id="9803432at2"/>
<dbReference type="Gene3D" id="3.40.50.300">
    <property type="entry name" value="P-loop containing nucleotide triphosphate hydrolases"/>
    <property type="match status" value="2"/>
</dbReference>
<dbReference type="Pfam" id="PF13245">
    <property type="entry name" value="AAA_19"/>
    <property type="match status" value="1"/>
</dbReference>
<feature type="domain" description="AAA+ ATPase" evidence="4">
    <location>
        <begin position="356"/>
        <end position="520"/>
    </location>
</feature>
<dbReference type="InterPro" id="IPR029493">
    <property type="entry name" value="RecD2-like_HHH"/>
</dbReference>
<accession>A0A428N7Q1</accession>
<dbReference type="NCBIfam" id="TIGR01448">
    <property type="entry name" value="recD_rel"/>
    <property type="match status" value="1"/>
</dbReference>
<evidence type="ECO:0000256" key="1">
    <source>
        <dbReference type="ARBA" id="ARBA00022741"/>
    </source>
</evidence>
<dbReference type="GO" id="GO:0016887">
    <property type="term" value="F:ATP hydrolysis activity"/>
    <property type="evidence" value="ECO:0007669"/>
    <property type="project" value="RHEA"/>
</dbReference>
<comment type="caution">
    <text evidence="5">The sequence shown here is derived from an EMBL/GenBank/DDBJ whole genome shotgun (WGS) entry which is preliminary data.</text>
</comment>
<keyword evidence="3" id="KW-0413">Isomerase</keyword>
<comment type="function">
    <text evidence="3">DNA-dependent ATPase and ATP-dependent 5'-3' DNA helicase. Has no activity on blunt DNA or DNA with 3'-overhangs, requires at least 10 bases of 5'-ssDNA for helicase activity.</text>
</comment>
<dbReference type="GO" id="GO:0009338">
    <property type="term" value="C:exodeoxyribonuclease V complex"/>
    <property type="evidence" value="ECO:0007669"/>
    <property type="project" value="TreeGrafter"/>
</dbReference>
<dbReference type="PANTHER" id="PTHR43788:SF6">
    <property type="entry name" value="DNA HELICASE B"/>
    <property type="match status" value="1"/>
</dbReference>
<dbReference type="GO" id="GO:0006310">
    <property type="term" value="P:DNA recombination"/>
    <property type="evidence" value="ECO:0007669"/>
    <property type="project" value="InterPro"/>
</dbReference>
<dbReference type="PANTHER" id="PTHR43788">
    <property type="entry name" value="DNA2/NAM7 HELICASE FAMILY MEMBER"/>
    <property type="match status" value="1"/>
</dbReference>
<dbReference type="InterPro" id="IPR041451">
    <property type="entry name" value="RecD2_SH13"/>
</dbReference>
<keyword evidence="6" id="KW-1185">Reference proteome</keyword>
<evidence type="ECO:0000256" key="3">
    <source>
        <dbReference type="HAMAP-Rule" id="MF_01488"/>
    </source>
</evidence>
<gene>
    <name evidence="3" type="primary">recD2</name>
    <name evidence="5" type="ORF">D7Z54_04515</name>
</gene>
<comment type="similarity">
    <text evidence="3">Belongs to the RecD family. RecD2 subfamily.</text>
</comment>
<name>A0A428N7Q1_9BACI</name>
<dbReference type="Proteomes" id="UP000275076">
    <property type="component" value="Unassembled WGS sequence"/>
</dbReference>
<dbReference type="HAMAP" id="MF_01488">
    <property type="entry name" value="RecD2"/>
    <property type="match status" value="1"/>
</dbReference>
<evidence type="ECO:0000256" key="2">
    <source>
        <dbReference type="ARBA" id="ARBA00022840"/>
    </source>
</evidence>
<dbReference type="RefSeq" id="WP_125554656.1">
    <property type="nucleotide sequence ID" value="NZ_RBVX01000003.1"/>
</dbReference>
<keyword evidence="3 5" id="KW-0347">Helicase</keyword>
<dbReference type="InterPro" id="IPR027785">
    <property type="entry name" value="UvrD-like_helicase_C"/>
</dbReference>
<dbReference type="Pfam" id="PF23139">
    <property type="entry name" value="OB_YrrC"/>
    <property type="match status" value="1"/>
</dbReference>
<dbReference type="GO" id="GO:0003677">
    <property type="term" value="F:DNA binding"/>
    <property type="evidence" value="ECO:0007669"/>
    <property type="project" value="UniProtKB-UniRule"/>
</dbReference>
<dbReference type="Gene3D" id="2.30.30.940">
    <property type="match status" value="1"/>
</dbReference>
<keyword evidence="2 3" id="KW-0067">ATP-binding</keyword>
<dbReference type="AlphaFoldDB" id="A0A428N7Q1"/>
<dbReference type="EMBL" id="RBVX01000003">
    <property type="protein sequence ID" value="RSL34423.1"/>
    <property type="molecule type" value="Genomic_DNA"/>
</dbReference>
<proteinExistence type="inferred from homology"/>
<keyword evidence="3" id="KW-0238">DNA-binding</keyword>
<dbReference type="CDD" id="cd18809">
    <property type="entry name" value="SF1_C_RecD"/>
    <property type="match status" value="1"/>
</dbReference>
<dbReference type="EC" id="5.6.2.3" evidence="3"/>
<dbReference type="GO" id="GO:0005524">
    <property type="term" value="F:ATP binding"/>
    <property type="evidence" value="ECO:0007669"/>
    <property type="project" value="UniProtKB-UniRule"/>
</dbReference>
<dbReference type="SMART" id="SM00382">
    <property type="entry name" value="AAA"/>
    <property type="match status" value="1"/>
</dbReference>
<protein>
    <recommendedName>
        <fullName evidence="3">ATP-dependent RecD2 DNA helicase</fullName>
        <ecNumber evidence="3">5.6.2.3</ecNumber>
    </recommendedName>
    <alternativeName>
        <fullName evidence="3">DNA 5'-3' helicase subunit RecD2</fullName>
    </alternativeName>
</protein>
<dbReference type="Pfam" id="PF13538">
    <property type="entry name" value="UvrD_C_2"/>
    <property type="match status" value="1"/>
</dbReference>
<dbReference type="InterPro" id="IPR003593">
    <property type="entry name" value="AAA+_ATPase"/>
</dbReference>
<keyword evidence="3" id="KW-0378">Hydrolase</keyword>
<dbReference type="Gene3D" id="1.10.150.20">
    <property type="entry name" value="5' to 3' exonuclease, C-terminal subdomain"/>
    <property type="match status" value="1"/>
</dbReference>
<dbReference type="InterPro" id="IPR010994">
    <property type="entry name" value="RuvA_2-like"/>
</dbReference>
<comment type="catalytic activity">
    <reaction evidence="3">
        <text>ATP + H2O = ADP + phosphate + H(+)</text>
        <dbReference type="Rhea" id="RHEA:13065"/>
        <dbReference type="ChEBI" id="CHEBI:15377"/>
        <dbReference type="ChEBI" id="CHEBI:15378"/>
        <dbReference type="ChEBI" id="CHEBI:30616"/>
        <dbReference type="ChEBI" id="CHEBI:43474"/>
        <dbReference type="ChEBI" id="CHEBI:456216"/>
        <dbReference type="EC" id="5.6.2.3"/>
    </reaction>
</comment>
<feature type="binding site" evidence="3">
    <location>
        <begin position="367"/>
        <end position="371"/>
    </location>
    <ligand>
        <name>ATP</name>
        <dbReference type="ChEBI" id="CHEBI:30616"/>
    </ligand>
</feature>
<dbReference type="GO" id="GO:0017116">
    <property type="term" value="F:single-stranded DNA helicase activity"/>
    <property type="evidence" value="ECO:0007669"/>
    <property type="project" value="TreeGrafter"/>
</dbReference>
<dbReference type="Pfam" id="PF18335">
    <property type="entry name" value="SH3_13"/>
    <property type="match status" value="1"/>
</dbReference>
<dbReference type="Pfam" id="PF14490">
    <property type="entry name" value="HHH_RecD2"/>
    <property type="match status" value="1"/>
</dbReference>
<dbReference type="GO" id="GO:0043139">
    <property type="term" value="F:5'-3' DNA helicase activity"/>
    <property type="evidence" value="ECO:0007669"/>
    <property type="project" value="UniProtKB-UniRule"/>
</dbReference>
<dbReference type="SUPFAM" id="SSF52540">
    <property type="entry name" value="P-loop containing nucleoside triphosphate hydrolases"/>
    <property type="match status" value="2"/>
</dbReference>
<organism evidence="5 6">
    <name type="scientific">Salibacterium salarium</name>
    <dbReference type="NCBI Taxonomy" id="284579"/>
    <lineage>
        <taxon>Bacteria</taxon>
        <taxon>Bacillati</taxon>
        <taxon>Bacillota</taxon>
        <taxon>Bacilli</taxon>
        <taxon>Bacillales</taxon>
        <taxon>Bacillaceae</taxon>
    </lineage>
</organism>
<evidence type="ECO:0000259" key="4">
    <source>
        <dbReference type="SMART" id="SM00382"/>
    </source>
</evidence>
<sequence length="765" mass="86766">MTSVSHTDDAISESFLSGTVVHIIFRNEDNGYTVLSVKVRDAYPECSDSKVTVVGHFPVIETDERYRFEGQFKEHPRFGKQYHVQMYKKEIPTEKDALILYLSSERFPGIGEKTATKMVELFGKDVISIILDDQEKLKQIKGLSEKNRKQIYEAMLENQGMEKAMTTLTQYGFGMDLAVKIYHVYREKTFEIIQESPYQLVWDVEGIGFYKADKLGRSIGINRDNPERIKAGMLYTLYEKTMQDGHVYLPESVLMDETKQLLNDGSFQVSDDLLEQSLLYLMEEDKLIRDESRIYMASLYFAEKGFVSRVKKMTETDQDDIEFSESEFLQALGETEEKLGIEYAEQQKDAIRKALHSSLMVLTGGPGTGKTTVIRAIVEMFSKLHDFSLDRSSYKKGEPFPILLAAPTGRAAKRVKESTGLDASTIHKLLGFSGEEGNEVFEKGEEEPLEGKLLIVDEVSMVDMWLANQLFRSVPEGMQVILVGDEDQLPSVGPGEVLGDLIQTNILPVVALSVVYRQAEGSSIIQLAHSIKQGSLPEDLYTPYTDRRFFPCGKLQTADLIEQVCAGAMNKGYTPLDIQVLAPMYKGPAGVHELNKRLQQLFNPHENKKRKVTFGESVYSKGDVILQLVNNPEEQVYNGDRGVVEAIFEAKETDDKQMQIVLSFEGKEVTYTRQDLSQIMLAYCSSIHKSQGSEFPIVVVPILMSYRRMLKRNLLYTAVTRARDYLILSGEQQALQFAVDNKNKEERYTMLKEKLLDQDDASMEK</sequence>
<dbReference type="CDD" id="cd17933">
    <property type="entry name" value="DEXSc_RecD-like"/>
    <property type="match status" value="1"/>
</dbReference>
<dbReference type="InterPro" id="IPR006345">
    <property type="entry name" value="RecD2"/>
</dbReference>
<evidence type="ECO:0000313" key="6">
    <source>
        <dbReference type="Proteomes" id="UP000275076"/>
    </source>
</evidence>
<reference evidence="5 6" key="1">
    <citation type="submission" date="2018-10" db="EMBL/GenBank/DDBJ databases">
        <title>Draft genome sequence of Bacillus salarius IM0101, isolated from a hypersaline soil in Inner Mongolia, China.</title>
        <authorList>
            <person name="Yamprayoonswat W."/>
            <person name="Boonvisut S."/>
            <person name="Jumpathong W."/>
            <person name="Sittihan S."/>
            <person name="Ruangsuj P."/>
            <person name="Wanthongcharoen S."/>
            <person name="Thongpramul N."/>
            <person name="Pimmason S."/>
            <person name="Yu B."/>
            <person name="Yasawong M."/>
        </authorList>
    </citation>
    <scope>NUCLEOTIDE SEQUENCE [LARGE SCALE GENOMIC DNA]</scope>
    <source>
        <strain evidence="5 6">IM0101</strain>
    </source>
</reference>